<feature type="domain" description="Major facilitator superfamily (MFS) profile" evidence="10">
    <location>
        <begin position="22"/>
        <end position="446"/>
    </location>
</feature>
<dbReference type="PANTHER" id="PTHR48021">
    <property type="match status" value="1"/>
</dbReference>
<dbReference type="PANTHER" id="PTHR48021:SF96">
    <property type="entry name" value="FACILITATED TREHALOSE TRANSPORTER TRET1-1-RELATED"/>
    <property type="match status" value="1"/>
</dbReference>
<reference evidence="11" key="1">
    <citation type="submission" date="2024-06" db="UniProtKB">
        <authorList>
            <consortium name="RefSeq"/>
        </authorList>
    </citation>
    <scope>NUCLEOTIDE SEQUENCE [LARGE SCALE GENOMIC DNA]</scope>
    <source>
        <strain evidence="11">MV2-25</strain>
    </source>
</reference>
<evidence type="ECO:0000259" key="10">
    <source>
        <dbReference type="PROSITE" id="PS50850"/>
    </source>
</evidence>
<proteinExistence type="inferred from homology"/>
<evidence type="ECO:0000256" key="9">
    <source>
        <dbReference type="SAM" id="Phobius"/>
    </source>
</evidence>
<dbReference type="InterPro" id="IPR036259">
    <property type="entry name" value="MFS_trans_sf"/>
</dbReference>
<dbReference type="CDD" id="cd17358">
    <property type="entry name" value="MFS_GLUT6_8_Class3_like"/>
    <property type="match status" value="1"/>
</dbReference>
<dbReference type="AlphaFoldDB" id="A0A6I8V404"/>
<evidence type="ECO:0000256" key="5">
    <source>
        <dbReference type="ARBA" id="ARBA00023136"/>
    </source>
</evidence>
<dbReference type="InterPro" id="IPR005828">
    <property type="entry name" value="MFS_sugar_transport-like"/>
</dbReference>
<comment type="similarity">
    <text evidence="7">Belongs to the major facilitator superfamily. Sugar transporter (TC 2.A.1.1) family. Trehalose transporter subfamily.</text>
</comment>
<feature type="transmembrane region" description="Helical" evidence="9">
    <location>
        <begin position="174"/>
        <end position="194"/>
    </location>
</feature>
<feature type="transmembrane region" description="Helical" evidence="9">
    <location>
        <begin position="149"/>
        <end position="168"/>
    </location>
</feature>
<feature type="transmembrane region" description="Helical" evidence="9">
    <location>
        <begin position="116"/>
        <end position="137"/>
    </location>
</feature>
<feature type="transmembrane region" description="Helical" evidence="9">
    <location>
        <begin position="355"/>
        <end position="378"/>
    </location>
</feature>
<evidence type="ECO:0000256" key="3">
    <source>
        <dbReference type="ARBA" id="ARBA00022692"/>
    </source>
</evidence>
<dbReference type="GO" id="GO:0051119">
    <property type="term" value="F:sugar transmembrane transporter activity"/>
    <property type="evidence" value="ECO:0007669"/>
    <property type="project" value="InterPro"/>
</dbReference>
<evidence type="ECO:0000256" key="6">
    <source>
        <dbReference type="ARBA" id="ARBA00023180"/>
    </source>
</evidence>
<dbReference type="RefSeq" id="XP_002138272.2">
    <property type="nucleotide sequence ID" value="XM_002138236.3"/>
</dbReference>
<keyword evidence="5 9" id="KW-0472">Membrane</keyword>
<comment type="subcellular location">
    <subcellularLocation>
        <location evidence="1">Cell membrane</location>
        <topology evidence="1">Multi-pass membrane protein</topology>
    </subcellularLocation>
</comment>
<feature type="transmembrane region" description="Helical" evidence="9">
    <location>
        <begin position="20"/>
        <end position="42"/>
    </location>
</feature>
<dbReference type="Proteomes" id="UP000001819">
    <property type="component" value="Chromosome 3"/>
</dbReference>
<name>A0A6I8V404_DROPS</name>
<dbReference type="Pfam" id="PF00083">
    <property type="entry name" value="Sugar_tr"/>
    <property type="match status" value="1"/>
</dbReference>
<dbReference type="InterPro" id="IPR044775">
    <property type="entry name" value="MFS_ERD6/Tret1-like"/>
</dbReference>
<dbReference type="PROSITE" id="PS50850">
    <property type="entry name" value="MFS"/>
    <property type="match status" value="1"/>
</dbReference>
<dbReference type="Gene3D" id="1.20.1250.20">
    <property type="entry name" value="MFS general substrate transporter like domains"/>
    <property type="match status" value="1"/>
</dbReference>
<feature type="transmembrane region" description="Helical" evidence="9">
    <location>
        <begin position="62"/>
        <end position="83"/>
    </location>
</feature>
<organism evidence="11 12">
    <name type="scientific">Drosophila pseudoobscura pseudoobscura</name>
    <name type="common">Fruit fly</name>
    <dbReference type="NCBI Taxonomy" id="46245"/>
    <lineage>
        <taxon>Eukaryota</taxon>
        <taxon>Metazoa</taxon>
        <taxon>Ecdysozoa</taxon>
        <taxon>Arthropoda</taxon>
        <taxon>Hexapoda</taxon>
        <taxon>Insecta</taxon>
        <taxon>Pterygota</taxon>
        <taxon>Neoptera</taxon>
        <taxon>Endopterygota</taxon>
        <taxon>Diptera</taxon>
        <taxon>Brachycera</taxon>
        <taxon>Muscomorpha</taxon>
        <taxon>Ephydroidea</taxon>
        <taxon>Drosophilidae</taxon>
        <taxon>Drosophila</taxon>
        <taxon>Sophophora</taxon>
    </lineage>
</organism>
<dbReference type="PRINTS" id="PR00171">
    <property type="entry name" value="SUGRTRNSPORT"/>
</dbReference>
<feature type="transmembrane region" description="Helical" evidence="9">
    <location>
        <begin position="424"/>
        <end position="442"/>
    </location>
</feature>
<dbReference type="InterPro" id="IPR005829">
    <property type="entry name" value="Sugar_transporter_CS"/>
</dbReference>
<feature type="transmembrane region" description="Helical" evidence="9">
    <location>
        <begin position="290"/>
        <end position="314"/>
    </location>
</feature>
<evidence type="ECO:0000256" key="8">
    <source>
        <dbReference type="RuleBase" id="RU003346"/>
    </source>
</evidence>
<dbReference type="PROSITE" id="PS00217">
    <property type="entry name" value="SUGAR_TRANSPORT_2"/>
    <property type="match status" value="1"/>
</dbReference>
<accession>A0A6I8V404</accession>
<evidence type="ECO:0000313" key="11">
    <source>
        <dbReference type="Proteomes" id="UP000001819"/>
    </source>
</evidence>
<dbReference type="GO" id="GO:0005886">
    <property type="term" value="C:plasma membrane"/>
    <property type="evidence" value="ECO:0007669"/>
    <property type="project" value="UniProtKB-SubCell"/>
</dbReference>
<evidence type="ECO:0000313" key="12">
    <source>
        <dbReference type="RefSeq" id="XP_002138272.2"/>
    </source>
</evidence>
<evidence type="ECO:0000256" key="4">
    <source>
        <dbReference type="ARBA" id="ARBA00022989"/>
    </source>
</evidence>
<feature type="transmembrane region" description="Helical" evidence="9">
    <location>
        <begin position="90"/>
        <end position="110"/>
    </location>
</feature>
<dbReference type="InterPro" id="IPR050549">
    <property type="entry name" value="MFS_Trehalose_Transporter"/>
</dbReference>
<keyword evidence="6" id="KW-0325">Glycoprotein</keyword>
<evidence type="ECO:0000256" key="2">
    <source>
        <dbReference type="ARBA" id="ARBA00022475"/>
    </source>
</evidence>
<keyword evidence="3 9" id="KW-0812">Transmembrane</keyword>
<protein>
    <submittedName>
        <fullName evidence="12">Facilitated trehalose transporter Tret1-like</fullName>
    </submittedName>
</protein>
<feature type="transmembrane region" description="Helical" evidence="9">
    <location>
        <begin position="321"/>
        <end position="343"/>
    </location>
</feature>
<dbReference type="InParanoid" id="A0A6I8V404"/>
<dbReference type="InterPro" id="IPR003663">
    <property type="entry name" value="Sugar/inositol_transpt"/>
</dbReference>
<gene>
    <name evidence="12" type="primary">LOC6898203</name>
</gene>
<dbReference type="SUPFAM" id="SSF103473">
    <property type="entry name" value="MFS general substrate transporter"/>
    <property type="match status" value="1"/>
</dbReference>
<sequence>MPPKENAKEENSNYFTWTQLLVAVSVSLCSFCTGFCGAYTSPALPSMKGDDGKFSITSQEESWVGGLMPLACLVGGILGGLLIMYIGRKWTIMITAPPFIIGWLLIGFATTIGMVLAGRVFCGLAVGLATLVLPVYLGETLHPNVRGTLGLMPTLLGNGGLLLCYAFGSFLNWYLLAFAGAIFCIPFIILTLFVPETPRYLLSRGKPEKAQKSLAWLRGKTGDVDAEMKELASTQGETANAKSTYGDMFKKRNRKPILISLGLMLFQQMSGINVVIFYTHQIFLDAGSTIKPAIATVIVGLVNFVATLIATAVIDRVGRKVLLYISDTTMIITLFTLAIFFFGKHKDWDLSGVGWLPLVAAGFYVLGFSVGFGPIPWLMMGEIMPASVRAPAASVATAFNWLCTFIVTKTYMDMISLINSYGAFSVYCVCCIIGMLFVIFFVPETKGKSLEQIEAELTGGKE</sequence>
<evidence type="ECO:0000256" key="1">
    <source>
        <dbReference type="ARBA" id="ARBA00004651"/>
    </source>
</evidence>
<reference evidence="12" key="2">
    <citation type="submission" date="2025-08" db="UniProtKB">
        <authorList>
            <consortium name="RefSeq"/>
        </authorList>
    </citation>
    <scope>IDENTIFICATION</scope>
    <source>
        <strain evidence="12">MV-25-SWS-2005</strain>
        <tissue evidence="12">Whole body</tissue>
    </source>
</reference>
<dbReference type="FunFam" id="1.20.1250.20:FF:000055">
    <property type="entry name" value="Facilitated trehalose transporter Tret1-2 homolog"/>
    <property type="match status" value="1"/>
</dbReference>
<evidence type="ECO:0000256" key="7">
    <source>
        <dbReference type="ARBA" id="ARBA00024348"/>
    </source>
</evidence>
<dbReference type="KEGG" id="dpo:6898203"/>
<keyword evidence="11" id="KW-1185">Reference proteome</keyword>
<feature type="transmembrane region" description="Helical" evidence="9">
    <location>
        <begin position="390"/>
        <end position="412"/>
    </location>
</feature>
<keyword evidence="2" id="KW-1003">Cell membrane</keyword>
<dbReference type="InterPro" id="IPR020846">
    <property type="entry name" value="MFS_dom"/>
</dbReference>
<dbReference type="NCBIfam" id="TIGR00879">
    <property type="entry name" value="SP"/>
    <property type="match status" value="1"/>
</dbReference>
<keyword evidence="8" id="KW-0813">Transport</keyword>
<feature type="transmembrane region" description="Helical" evidence="9">
    <location>
        <begin position="257"/>
        <end position="278"/>
    </location>
</feature>
<keyword evidence="4 9" id="KW-1133">Transmembrane helix</keyword>